<keyword evidence="5" id="KW-1185">Reference proteome</keyword>
<dbReference type="OrthoDB" id="1739706at2759"/>
<evidence type="ECO:0000313" key="3">
    <source>
        <dbReference type="EMBL" id="CAF1525059.1"/>
    </source>
</evidence>
<reference evidence="3" key="1">
    <citation type="submission" date="2021-02" db="EMBL/GenBank/DDBJ databases">
        <authorList>
            <person name="Nowell W R."/>
        </authorList>
    </citation>
    <scope>NUCLEOTIDE SEQUENCE</scope>
</reference>
<name>A0A815V2I5_ADIRI</name>
<dbReference type="Pfam" id="PF14291">
    <property type="entry name" value="DUF4371"/>
    <property type="match status" value="1"/>
</dbReference>
<feature type="compositionally biased region" description="Basic and acidic residues" evidence="1">
    <location>
        <begin position="1"/>
        <end position="14"/>
    </location>
</feature>
<feature type="domain" description="DUF4371" evidence="2">
    <location>
        <begin position="115"/>
        <end position="308"/>
    </location>
</feature>
<evidence type="ECO:0000259" key="2">
    <source>
        <dbReference type="Pfam" id="PF14291"/>
    </source>
</evidence>
<gene>
    <name evidence="3" type="ORF">EDS130_LOCUS44143</name>
    <name evidence="4" type="ORF">XAT740_LOCUS53471</name>
</gene>
<evidence type="ECO:0000256" key="1">
    <source>
        <dbReference type="SAM" id="MobiDB-lite"/>
    </source>
</evidence>
<dbReference type="PANTHER" id="PTHR45749:SF37">
    <property type="entry name" value="OS05G0311600 PROTEIN"/>
    <property type="match status" value="1"/>
</dbReference>
<dbReference type="EMBL" id="CAJNOJ010000811">
    <property type="protein sequence ID" value="CAF1525059.1"/>
    <property type="molecule type" value="Genomic_DNA"/>
</dbReference>
<dbReference type="AlphaFoldDB" id="A0A815V2I5"/>
<feature type="compositionally biased region" description="Low complexity" evidence="1">
    <location>
        <begin position="34"/>
        <end position="57"/>
    </location>
</feature>
<proteinExistence type="predicted"/>
<dbReference type="Proteomes" id="UP000663852">
    <property type="component" value="Unassembled WGS sequence"/>
</dbReference>
<dbReference type="Proteomes" id="UP000663828">
    <property type="component" value="Unassembled WGS sequence"/>
</dbReference>
<protein>
    <recommendedName>
        <fullName evidence="2">DUF4371 domain-containing protein</fullName>
    </recommendedName>
</protein>
<evidence type="ECO:0000313" key="4">
    <source>
        <dbReference type="EMBL" id="CAF1641948.1"/>
    </source>
</evidence>
<sequence length="363" mass="41278">MEEVSDAKDPKRGTIESFFSLQTNKKQKSDFTYAQQPDSISSSSSNNQQQQIHSSASESSLNQSDAFVRGFNSWKHAFGGKQGFFNHQNTQCHKAAEINYKQYIVRTKSDSTVVQVLGKSRNELIKRNREKLIKIISTLHLCARQMISLRGHEEGELGNFIEIWQWTSITDSISLSVLEDSDQNATYLSPLIQNELISLLANQVRQQISNKINDRMFLLMADETRDVSGHEQLSIVVRVVDREVKSNTDSNQQLSLFKEYFLGFIKLDQFNAETLTNEIVRFLSSLNIDLKNCIALCFYGASVMSGKNAGVQALLCQRYIPNGIYVHCHAHKLNPVICDVTKTVPYSSEFYSIINKIYTYFHG</sequence>
<dbReference type="InterPro" id="IPR025398">
    <property type="entry name" value="DUF4371"/>
</dbReference>
<evidence type="ECO:0000313" key="6">
    <source>
        <dbReference type="Proteomes" id="UP000663852"/>
    </source>
</evidence>
<organism evidence="3 6">
    <name type="scientific">Adineta ricciae</name>
    <name type="common">Rotifer</name>
    <dbReference type="NCBI Taxonomy" id="249248"/>
    <lineage>
        <taxon>Eukaryota</taxon>
        <taxon>Metazoa</taxon>
        <taxon>Spiralia</taxon>
        <taxon>Gnathifera</taxon>
        <taxon>Rotifera</taxon>
        <taxon>Eurotatoria</taxon>
        <taxon>Bdelloidea</taxon>
        <taxon>Adinetida</taxon>
        <taxon>Adinetidae</taxon>
        <taxon>Adineta</taxon>
    </lineage>
</organism>
<evidence type="ECO:0000313" key="5">
    <source>
        <dbReference type="Proteomes" id="UP000663828"/>
    </source>
</evidence>
<feature type="region of interest" description="Disordered" evidence="1">
    <location>
        <begin position="1"/>
        <end position="61"/>
    </location>
</feature>
<dbReference type="EMBL" id="CAJNOR010009181">
    <property type="protein sequence ID" value="CAF1641948.1"/>
    <property type="molecule type" value="Genomic_DNA"/>
</dbReference>
<dbReference type="PANTHER" id="PTHR45749">
    <property type="match status" value="1"/>
</dbReference>
<accession>A0A815V2I5</accession>
<comment type="caution">
    <text evidence="3">The sequence shown here is derived from an EMBL/GenBank/DDBJ whole genome shotgun (WGS) entry which is preliminary data.</text>
</comment>